<proteinExistence type="predicted"/>
<reference evidence="1 2" key="1">
    <citation type="submission" date="2014-12" db="EMBL/GenBank/DDBJ databases">
        <title>Draft genome sequences of 29 type strains of Enterococci.</title>
        <authorList>
            <person name="Zhong Z."/>
            <person name="Sun Z."/>
            <person name="Liu W."/>
            <person name="Zhang W."/>
            <person name="Zhang H."/>
        </authorList>
    </citation>
    <scope>NUCLEOTIDE SEQUENCE [LARGE SCALE GENOMIC DNA]</scope>
    <source>
        <strain evidence="1 2">DSM 22801</strain>
    </source>
</reference>
<comment type="caution">
    <text evidence="1">The sequence shown here is derived from an EMBL/GenBank/DDBJ whole genome shotgun (WGS) entry which is preliminary data.</text>
</comment>
<evidence type="ECO:0000313" key="2">
    <source>
        <dbReference type="Proteomes" id="UP000183039"/>
    </source>
</evidence>
<dbReference type="EMBL" id="JXLC01000041">
    <property type="protein sequence ID" value="OJG85007.1"/>
    <property type="molecule type" value="Genomic_DNA"/>
</dbReference>
<accession>A0AA91GFL8</accession>
<dbReference type="Proteomes" id="UP000183039">
    <property type="component" value="Unassembled WGS sequence"/>
</dbReference>
<organism evidence="1 2">
    <name type="scientific">Enterococcus silesiacus</name>
    <dbReference type="NCBI Taxonomy" id="332949"/>
    <lineage>
        <taxon>Bacteria</taxon>
        <taxon>Bacillati</taxon>
        <taxon>Bacillota</taxon>
        <taxon>Bacilli</taxon>
        <taxon>Lactobacillales</taxon>
        <taxon>Enterococcaceae</taxon>
        <taxon>Enterococcus</taxon>
    </lineage>
</organism>
<protein>
    <submittedName>
        <fullName evidence="1">Uncharacterized protein</fullName>
    </submittedName>
</protein>
<dbReference type="AlphaFoldDB" id="A0AA91GFL8"/>
<name>A0AA91GFL8_9ENTE</name>
<sequence length="37" mass="4372">MPKIEASRTYEKFIGCLEDEICVFFFKIEQNKSGDRV</sequence>
<evidence type="ECO:0000313" key="1">
    <source>
        <dbReference type="EMBL" id="OJG85007.1"/>
    </source>
</evidence>
<gene>
    <name evidence="1" type="ORF">RV15_GL002850</name>
</gene>